<dbReference type="Pfam" id="PF13843">
    <property type="entry name" value="DDE_Tnp_1_7"/>
    <property type="match status" value="1"/>
</dbReference>
<name>A0A1A9VPF6_GLOAU</name>
<protein>
    <submittedName>
        <fullName evidence="3">DDE_Tnp_1_7 domain-containing protein</fullName>
    </submittedName>
</protein>
<dbReference type="Proteomes" id="UP000078200">
    <property type="component" value="Unassembled WGS sequence"/>
</dbReference>
<proteinExistence type="predicted"/>
<dbReference type="PANTHER" id="PTHR46599">
    <property type="entry name" value="PIGGYBAC TRANSPOSABLE ELEMENT-DERIVED PROTEIN 4"/>
    <property type="match status" value="1"/>
</dbReference>
<evidence type="ECO:0000256" key="1">
    <source>
        <dbReference type="SAM" id="MobiDB-lite"/>
    </source>
</evidence>
<dbReference type="PANTHER" id="PTHR46599:SF3">
    <property type="entry name" value="PIGGYBAC TRANSPOSABLE ELEMENT-DERIVED PROTEIN 4"/>
    <property type="match status" value="1"/>
</dbReference>
<dbReference type="AlphaFoldDB" id="A0A1A9VPF6"/>
<evidence type="ECO:0000313" key="3">
    <source>
        <dbReference type="EnsemblMetazoa" id="GAUT043391-PA"/>
    </source>
</evidence>
<dbReference type="EnsemblMetazoa" id="GAUT043391-RA">
    <property type="protein sequence ID" value="GAUT043391-PA"/>
    <property type="gene ID" value="GAUT043391"/>
</dbReference>
<dbReference type="InterPro" id="IPR029526">
    <property type="entry name" value="PGBD"/>
</dbReference>
<sequence length="204" mass="23401">MKIAKINSLFPQPRIMDREEESIFSEEEVAADEEVLSKDNSDIFSLGNDDCETESTSKNENEIKPFPAKRTRMILSTSSSDSFVGEATQSAAYQNNADIWTTDKRDPPHFEFRGNPGLKIPNDVKSPGDFFDLLLTESFLNKIVQETNRYADQQIVKFPLLRFSRLRDWKDTSAEELRVFFIGKQINFIVSTIGRIECLEIVFN</sequence>
<evidence type="ECO:0000259" key="2">
    <source>
        <dbReference type="Pfam" id="PF13843"/>
    </source>
</evidence>
<organism evidence="3 4">
    <name type="scientific">Glossina austeni</name>
    <name type="common">Savannah tsetse fly</name>
    <dbReference type="NCBI Taxonomy" id="7395"/>
    <lineage>
        <taxon>Eukaryota</taxon>
        <taxon>Metazoa</taxon>
        <taxon>Ecdysozoa</taxon>
        <taxon>Arthropoda</taxon>
        <taxon>Hexapoda</taxon>
        <taxon>Insecta</taxon>
        <taxon>Pterygota</taxon>
        <taxon>Neoptera</taxon>
        <taxon>Endopterygota</taxon>
        <taxon>Diptera</taxon>
        <taxon>Brachycera</taxon>
        <taxon>Muscomorpha</taxon>
        <taxon>Hippoboscoidea</taxon>
        <taxon>Glossinidae</taxon>
        <taxon>Glossina</taxon>
    </lineage>
</organism>
<evidence type="ECO:0000313" key="4">
    <source>
        <dbReference type="Proteomes" id="UP000078200"/>
    </source>
</evidence>
<dbReference type="STRING" id="7395.A0A1A9VPF6"/>
<dbReference type="VEuPathDB" id="VectorBase:GAUT043391"/>
<keyword evidence="4" id="KW-1185">Reference proteome</keyword>
<reference evidence="3" key="1">
    <citation type="submission" date="2020-05" db="UniProtKB">
        <authorList>
            <consortium name="EnsemblMetazoa"/>
        </authorList>
    </citation>
    <scope>IDENTIFICATION</scope>
    <source>
        <strain evidence="3">TTRI</strain>
    </source>
</reference>
<feature type="domain" description="PiggyBac transposable element-derived protein" evidence="2">
    <location>
        <begin position="126"/>
        <end position="182"/>
    </location>
</feature>
<accession>A0A1A9VPF6</accession>
<feature type="region of interest" description="Disordered" evidence="1">
    <location>
        <begin position="41"/>
        <end position="60"/>
    </location>
</feature>